<dbReference type="KEGG" id="hsk:H4317_18060"/>
<dbReference type="AlphaFoldDB" id="A0A7G7W6N1"/>
<feature type="signal peptide" evidence="1">
    <location>
        <begin position="1"/>
        <end position="23"/>
    </location>
</feature>
<feature type="domain" description="Putative auto-transporter adhesin head GIN" evidence="2">
    <location>
        <begin position="35"/>
        <end position="223"/>
    </location>
</feature>
<name>A0A7G7W6N1_9BACT</name>
<accession>A0A7G7W6N1</accession>
<dbReference type="PANTHER" id="PTHR39200:SF1">
    <property type="entry name" value="AUTO-TRANSPORTER ADHESIN HEAD GIN DOMAIN-CONTAINING PROTEIN-RELATED"/>
    <property type="match status" value="1"/>
</dbReference>
<evidence type="ECO:0000259" key="2">
    <source>
        <dbReference type="Pfam" id="PF10988"/>
    </source>
</evidence>
<dbReference type="EMBL" id="CP060202">
    <property type="protein sequence ID" value="QNH62024.1"/>
    <property type="molecule type" value="Genomic_DNA"/>
</dbReference>
<feature type="chain" id="PRO_5028943518" evidence="1">
    <location>
        <begin position="24"/>
        <end position="239"/>
    </location>
</feature>
<keyword evidence="1" id="KW-0732">Signal</keyword>
<proteinExistence type="predicted"/>
<reference evidence="3 4" key="1">
    <citation type="submission" date="2020-08" db="EMBL/GenBank/DDBJ databases">
        <title>Hymenobacter sp. S2-20-2 genome sequencing.</title>
        <authorList>
            <person name="Jin L."/>
        </authorList>
    </citation>
    <scope>NUCLEOTIDE SEQUENCE [LARGE SCALE GENOMIC DNA]</scope>
    <source>
        <strain evidence="3 4">S2-20-2</strain>
    </source>
</reference>
<protein>
    <submittedName>
        <fullName evidence="3">DUF2807 domain-containing protein</fullName>
    </submittedName>
</protein>
<organism evidence="3 4">
    <name type="scientific">Hymenobacter sediminicola</name>
    <dbReference type="NCBI Taxonomy" id="2761579"/>
    <lineage>
        <taxon>Bacteria</taxon>
        <taxon>Pseudomonadati</taxon>
        <taxon>Bacteroidota</taxon>
        <taxon>Cytophagia</taxon>
        <taxon>Cytophagales</taxon>
        <taxon>Hymenobacteraceae</taxon>
        <taxon>Hymenobacter</taxon>
    </lineage>
</organism>
<evidence type="ECO:0000313" key="3">
    <source>
        <dbReference type="EMBL" id="QNH62024.1"/>
    </source>
</evidence>
<dbReference type="Pfam" id="PF10988">
    <property type="entry name" value="DUF2807"/>
    <property type="match status" value="1"/>
</dbReference>
<evidence type="ECO:0000256" key="1">
    <source>
        <dbReference type="SAM" id="SignalP"/>
    </source>
</evidence>
<evidence type="ECO:0000313" key="4">
    <source>
        <dbReference type="Proteomes" id="UP000515489"/>
    </source>
</evidence>
<dbReference type="PANTHER" id="PTHR39200">
    <property type="entry name" value="HYPOTHETICAL EXPORTED PROTEIN"/>
    <property type="match status" value="1"/>
</dbReference>
<dbReference type="InterPro" id="IPR021255">
    <property type="entry name" value="DUF2807"/>
</dbReference>
<dbReference type="Gene3D" id="2.160.20.120">
    <property type="match status" value="1"/>
</dbReference>
<sequence>MKNLRYFSLILLLALLAPVFQLAAASGREVRTVAAFTKLSLSNSVRVILRQGSPQRVEVEASAADLARLETTVENSKLHIGTKREEGKMWNNSGRFEGPVTVYVTMPTVSELSVSGSGQLTAETDIKADALSLSISGSGKITVPKLKADKLNTSVSGSGEITLAGSCPQHEARISGSGNVRASDLRTETSAIRISGSGDGRLYASRSLEASIAGSGSVYVRGGANVSSKIAGSGRVHKE</sequence>
<dbReference type="RefSeq" id="WP_185887942.1">
    <property type="nucleotide sequence ID" value="NZ_CP060202.1"/>
</dbReference>
<keyword evidence="4" id="KW-1185">Reference proteome</keyword>
<dbReference type="Proteomes" id="UP000515489">
    <property type="component" value="Chromosome"/>
</dbReference>
<gene>
    <name evidence="3" type="ORF">H4317_18060</name>
</gene>